<gene>
    <name evidence="4" type="ORF">E4K65_08460</name>
</gene>
<reference evidence="4 5" key="1">
    <citation type="submission" date="2019-03" db="EMBL/GenBank/DDBJ databases">
        <title>Bradyrhizobium diversity isolated from nodules of Chamaecrista fasciculata.</title>
        <authorList>
            <person name="Klepa M.S."/>
            <person name="Urquiaga M.O."/>
            <person name="Hungria M."/>
            <person name="Delamuta J.R."/>
        </authorList>
    </citation>
    <scope>NUCLEOTIDE SEQUENCE [LARGE SCALE GENOMIC DNA]</scope>
    <source>
        <strain evidence="4 5">CNPSo 3448</strain>
    </source>
</reference>
<dbReference type="InterPro" id="IPR051016">
    <property type="entry name" value="Diverse_Substrate_AcTransf"/>
</dbReference>
<proteinExistence type="predicted"/>
<accession>A0A4Y9M4V2</accession>
<organism evidence="4 5">
    <name type="scientific">Bradyrhizobium niftali</name>
    <dbReference type="NCBI Taxonomy" id="2560055"/>
    <lineage>
        <taxon>Bacteria</taxon>
        <taxon>Pseudomonadati</taxon>
        <taxon>Pseudomonadota</taxon>
        <taxon>Alphaproteobacteria</taxon>
        <taxon>Hyphomicrobiales</taxon>
        <taxon>Nitrobacteraceae</taxon>
        <taxon>Bradyrhizobium</taxon>
    </lineage>
</organism>
<dbReference type="InterPro" id="IPR016181">
    <property type="entry name" value="Acyl_CoA_acyltransferase"/>
</dbReference>
<keyword evidence="1 4" id="KW-0808">Transferase</keyword>
<evidence type="ECO:0000313" key="4">
    <source>
        <dbReference type="EMBL" id="TFV50165.1"/>
    </source>
</evidence>
<evidence type="ECO:0000313" key="5">
    <source>
        <dbReference type="Proteomes" id="UP000297966"/>
    </source>
</evidence>
<keyword evidence="2" id="KW-0012">Acyltransferase</keyword>
<dbReference type="AlphaFoldDB" id="A0A4Y9M4V2"/>
<dbReference type="SUPFAM" id="SSF55729">
    <property type="entry name" value="Acyl-CoA N-acyltransferases (Nat)"/>
    <property type="match status" value="1"/>
</dbReference>
<dbReference type="OrthoDB" id="7995647at2"/>
<dbReference type="Proteomes" id="UP000297966">
    <property type="component" value="Unassembled WGS sequence"/>
</dbReference>
<keyword evidence="5" id="KW-1185">Reference proteome</keyword>
<sequence length="160" mass="17939">MDDIALTTFREIADTDFDDVADALIEMQAHYRAVCPARDVIIDGLRSRPAGARILLACENDEIAGLACFSAIYPGPGLTSGFFLKELYVRHNRRGAGLGKRLMARLAEIARQEGHDRIDWTADADDLRLQHFYEMLGGRALPEKRFFRIAGAKLRELAEM</sequence>
<dbReference type="PROSITE" id="PS51186">
    <property type="entry name" value="GNAT"/>
    <property type="match status" value="1"/>
</dbReference>
<dbReference type="CDD" id="cd04301">
    <property type="entry name" value="NAT_SF"/>
    <property type="match status" value="1"/>
</dbReference>
<comment type="caution">
    <text evidence="4">The sequence shown here is derived from an EMBL/GenBank/DDBJ whole genome shotgun (WGS) entry which is preliminary data.</text>
</comment>
<evidence type="ECO:0000256" key="2">
    <source>
        <dbReference type="ARBA" id="ARBA00023315"/>
    </source>
</evidence>
<dbReference type="RefSeq" id="WP_135173720.1">
    <property type="nucleotide sequence ID" value="NZ_SPQT01000002.1"/>
</dbReference>
<dbReference type="PANTHER" id="PTHR10545:SF29">
    <property type="entry name" value="GH14572P-RELATED"/>
    <property type="match status" value="1"/>
</dbReference>
<dbReference type="PANTHER" id="PTHR10545">
    <property type="entry name" value="DIAMINE N-ACETYLTRANSFERASE"/>
    <property type="match status" value="1"/>
</dbReference>
<dbReference type="InterPro" id="IPR000182">
    <property type="entry name" value="GNAT_dom"/>
</dbReference>
<feature type="domain" description="N-acetyltransferase" evidence="3">
    <location>
        <begin position="7"/>
        <end position="160"/>
    </location>
</feature>
<dbReference type="GO" id="GO:0008080">
    <property type="term" value="F:N-acetyltransferase activity"/>
    <property type="evidence" value="ECO:0007669"/>
    <property type="project" value="UniProtKB-ARBA"/>
</dbReference>
<evidence type="ECO:0000259" key="3">
    <source>
        <dbReference type="PROSITE" id="PS51186"/>
    </source>
</evidence>
<protein>
    <submittedName>
        <fullName evidence="4">GNAT family N-acetyltransferase</fullName>
    </submittedName>
</protein>
<dbReference type="Pfam" id="PF00583">
    <property type="entry name" value="Acetyltransf_1"/>
    <property type="match status" value="1"/>
</dbReference>
<dbReference type="Gene3D" id="3.40.630.30">
    <property type="match status" value="1"/>
</dbReference>
<dbReference type="EMBL" id="SPQT01000002">
    <property type="protein sequence ID" value="TFV50165.1"/>
    <property type="molecule type" value="Genomic_DNA"/>
</dbReference>
<evidence type="ECO:0000256" key="1">
    <source>
        <dbReference type="ARBA" id="ARBA00022679"/>
    </source>
</evidence>
<name>A0A4Y9M4V2_9BRAD</name>